<dbReference type="PROSITE" id="PS51257">
    <property type="entry name" value="PROKAR_LIPOPROTEIN"/>
    <property type="match status" value="1"/>
</dbReference>
<gene>
    <name evidence="2" type="ORF">GCM10010492_66960</name>
</gene>
<proteinExistence type="predicted"/>
<organism evidence="2 3">
    <name type="scientific">Saccharothrix mutabilis subsp. mutabilis</name>
    <dbReference type="NCBI Taxonomy" id="66855"/>
    <lineage>
        <taxon>Bacteria</taxon>
        <taxon>Bacillati</taxon>
        <taxon>Actinomycetota</taxon>
        <taxon>Actinomycetes</taxon>
        <taxon>Pseudonocardiales</taxon>
        <taxon>Pseudonocardiaceae</taxon>
        <taxon>Saccharothrix</taxon>
    </lineage>
</organism>
<feature type="domain" description="SMODS-associated and fused to various effectors" evidence="1">
    <location>
        <begin position="300"/>
        <end position="487"/>
    </location>
</feature>
<dbReference type="NCBIfam" id="NF033611">
    <property type="entry name" value="SAVED"/>
    <property type="match status" value="1"/>
</dbReference>
<evidence type="ECO:0000313" key="2">
    <source>
        <dbReference type="EMBL" id="GAA0256646.1"/>
    </source>
</evidence>
<protein>
    <recommendedName>
        <fullName evidence="1">SMODS-associated and fused to various effectors domain-containing protein</fullName>
    </recommendedName>
</protein>
<evidence type="ECO:0000259" key="1">
    <source>
        <dbReference type="Pfam" id="PF18145"/>
    </source>
</evidence>
<dbReference type="EMBL" id="BAAABU010000025">
    <property type="protein sequence ID" value="GAA0256646.1"/>
    <property type="molecule type" value="Genomic_DNA"/>
</dbReference>
<dbReference type="Proteomes" id="UP001500416">
    <property type="component" value="Unassembled WGS sequence"/>
</dbReference>
<name>A0ABN0UNP2_9PSEU</name>
<evidence type="ECO:0000313" key="3">
    <source>
        <dbReference type="Proteomes" id="UP001500416"/>
    </source>
</evidence>
<comment type="caution">
    <text evidence="2">The sequence shown here is derived from an EMBL/GenBank/DDBJ whole genome shotgun (WGS) entry which is preliminary data.</text>
</comment>
<dbReference type="RefSeq" id="WP_343938546.1">
    <property type="nucleotide sequence ID" value="NZ_BAAABU010000025.1"/>
</dbReference>
<accession>A0ABN0UNP2</accession>
<dbReference type="InterPro" id="IPR040836">
    <property type="entry name" value="SAVED"/>
</dbReference>
<keyword evidence="3" id="KW-1185">Reference proteome</keyword>
<dbReference type="Pfam" id="PF18145">
    <property type="entry name" value="SAVED"/>
    <property type="match status" value="1"/>
</dbReference>
<sequence>MTALPRPSRTGVRIAGDLYQWLFVWQGCLRALRDAQLHTDNPVVAVGVEVNGIGNLDDVALYRASPPNDYAQVKYAVDNQTPINEDYLLDASSPTGNSILGKIFATWQNLTTQGQPFELRLISNRAPDPHDPLVSRRDSRTQLLLPHAGTQGPASQAGQARQRWAAALSTTEEELLQFLGALRFDIARDPEHVVELLQQLMFATGLRHDEAAVHSGTGWVARQVRDGHRCLDLDLIRQAVEDLGLHRGPTRAILSVATLKPDPVRNDADYALDWTDRFEGGDPYSKRRPAPPATWAELQTDIEQAPRRLPADATAIAITGSLRLAPAFLLGTSFRMVTGTDLAVSQRGQSWSTNEPYEAPLQPLLEETPLDLGTDLAVAVAVAADLAPDVEHFIREQNLPAKRLLVLRPPGGTNDHSVPDSATANALATGMRDAVRRACRDTDKIHLFLASPMGLALMLGHRWNRLRTTTVYEDLNRNPAYEAAFTIHA</sequence>
<reference evidence="2 3" key="1">
    <citation type="journal article" date="2019" name="Int. J. Syst. Evol. Microbiol.">
        <title>The Global Catalogue of Microorganisms (GCM) 10K type strain sequencing project: providing services to taxonomists for standard genome sequencing and annotation.</title>
        <authorList>
            <consortium name="The Broad Institute Genomics Platform"/>
            <consortium name="The Broad Institute Genome Sequencing Center for Infectious Disease"/>
            <person name="Wu L."/>
            <person name="Ma J."/>
        </authorList>
    </citation>
    <scope>NUCLEOTIDE SEQUENCE [LARGE SCALE GENOMIC DNA]</scope>
    <source>
        <strain evidence="2 3">JCM 3380</strain>
    </source>
</reference>